<dbReference type="SMART" id="SM00271">
    <property type="entry name" value="DnaJ"/>
    <property type="match status" value="1"/>
</dbReference>
<organism evidence="3 4">
    <name type="scientific">Dacryopinax primogenitus (strain DJM 731)</name>
    <name type="common">Brown rot fungus</name>
    <dbReference type="NCBI Taxonomy" id="1858805"/>
    <lineage>
        <taxon>Eukaryota</taxon>
        <taxon>Fungi</taxon>
        <taxon>Dikarya</taxon>
        <taxon>Basidiomycota</taxon>
        <taxon>Agaricomycotina</taxon>
        <taxon>Dacrymycetes</taxon>
        <taxon>Dacrymycetales</taxon>
        <taxon>Dacrymycetaceae</taxon>
        <taxon>Dacryopinax</taxon>
    </lineage>
</organism>
<gene>
    <name evidence="3" type="ORF">DACRYDRAFT_14030</name>
</gene>
<keyword evidence="4" id="KW-1185">Reference proteome</keyword>
<dbReference type="Proteomes" id="UP000030653">
    <property type="component" value="Unassembled WGS sequence"/>
</dbReference>
<evidence type="ECO:0000313" key="3">
    <source>
        <dbReference type="EMBL" id="EJU04898.1"/>
    </source>
</evidence>
<feature type="compositionally biased region" description="Basic and acidic residues" evidence="1">
    <location>
        <begin position="168"/>
        <end position="193"/>
    </location>
</feature>
<dbReference type="PRINTS" id="PR00625">
    <property type="entry name" value="JDOMAIN"/>
</dbReference>
<dbReference type="PANTHER" id="PTHR46620:SF1">
    <property type="entry name" value="J DOMAIN-CONTAINING PROTEIN SPF31"/>
    <property type="match status" value="1"/>
</dbReference>
<reference evidence="3 4" key="1">
    <citation type="journal article" date="2012" name="Science">
        <title>The Paleozoic origin of enzymatic lignin decomposition reconstructed from 31 fungal genomes.</title>
        <authorList>
            <person name="Floudas D."/>
            <person name="Binder M."/>
            <person name="Riley R."/>
            <person name="Barry K."/>
            <person name="Blanchette R.A."/>
            <person name="Henrissat B."/>
            <person name="Martinez A.T."/>
            <person name="Otillar R."/>
            <person name="Spatafora J.W."/>
            <person name="Yadav J.S."/>
            <person name="Aerts A."/>
            <person name="Benoit I."/>
            <person name="Boyd A."/>
            <person name="Carlson A."/>
            <person name="Copeland A."/>
            <person name="Coutinho P.M."/>
            <person name="de Vries R.P."/>
            <person name="Ferreira P."/>
            <person name="Findley K."/>
            <person name="Foster B."/>
            <person name="Gaskell J."/>
            <person name="Glotzer D."/>
            <person name="Gorecki P."/>
            <person name="Heitman J."/>
            <person name="Hesse C."/>
            <person name="Hori C."/>
            <person name="Igarashi K."/>
            <person name="Jurgens J.A."/>
            <person name="Kallen N."/>
            <person name="Kersten P."/>
            <person name="Kohler A."/>
            <person name="Kuees U."/>
            <person name="Kumar T.K.A."/>
            <person name="Kuo A."/>
            <person name="LaButti K."/>
            <person name="Larrondo L.F."/>
            <person name="Lindquist E."/>
            <person name="Ling A."/>
            <person name="Lombard V."/>
            <person name="Lucas S."/>
            <person name="Lundell T."/>
            <person name="Martin R."/>
            <person name="McLaughlin D.J."/>
            <person name="Morgenstern I."/>
            <person name="Morin E."/>
            <person name="Murat C."/>
            <person name="Nagy L.G."/>
            <person name="Nolan M."/>
            <person name="Ohm R.A."/>
            <person name="Patyshakuliyeva A."/>
            <person name="Rokas A."/>
            <person name="Ruiz-Duenas F.J."/>
            <person name="Sabat G."/>
            <person name="Salamov A."/>
            <person name="Samejima M."/>
            <person name="Schmutz J."/>
            <person name="Slot J.C."/>
            <person name="St John F."/>
            <person name="Stenlid J."/>
            <person name="Sun H."/>
            <person name="Sun S."/>
            <person name="Syed K."/>
            <person name="Tsang A."/>
            <person name="Wiebenga A."/>
            <person name="Young D."/>
            <person name="Pisabarro A."/>
            <person name="Eastwood D.C."/>
            <person name="Martin F."/>
            <person name="Cullen D."/>
            <person name="Grigoriev I.V."/>
            <person name="Hibbett D.S."/>
        </authorList>
    </citation>
    <scope>NUCLEOTIDE SEQUENCE [LARGE SCALE GENOMIC DNA]</scope>
    <source>
        <strain evidence="3 4">DJM-731 SS1</strain>
    </source>
</reference>
<evidence type="ECO:0000256" key="1">
    <source>
        <dbReference type="SAM" id="MobiDB-lite"/>
    </source>
</evidence>
<evidence type="ECO:0000313" key="4">
    <source>
        <dbReference type="Proteomes" id="UP000030653"/>
    </source>
</evidence>
<dbReference type="Gene3D" id="1.10.287.110">
    <property type="entry name" value="DnaJ domain"/>
    <property type="match status" value="1"/>
</dbReference>
<dbReference type="PROSITE" id="PS50076">
    <property type="entry name" value="DNAJ_2"/>
    <property type="match status" value="1"/>
</dbReference>
<evidence type="ECO:0000259" key="2">
    <source>
        <dbReference type="PROSITE" id="PS50076"/>
    </source>
</evidence>
<dbReference type="OrthoDB" id="342454at2759"/>
<proteinExistence type="predicted"/>
<dbReference type="InterPro" id="IPR001623">
    <property type="entry name" value="DnaJ_domain"/>
</dbReference>
<dbReference type="EMBL" id="JH795857">
    <property type="protein sequence ID" value="EJU04898.1"/>
    <property type="molecule type" value="Genomic_DNA"/>
</dbReference>
<dbReference type="CDD" id="cd06257">
    <property type="entry name" value="DnaJ"/>
    <property type="match status" value="1"/>
</dbReference>
<dbReference type="OMA" id="NWEDERD"/>
<feature type="compositionally biased region" description="Basic residues" evidence="1">
    <location>
        <begin position="201"/>
        <end position="212"/>
    </location>
</feature>
<dbReference type="Pfam" id="PF00226">
    <property type="entry name" value="DnaJ"/>
    <property type="match status" value="1"/>
</dbReference>
<dbReference type="HOGENOM" id="CLU_070940_1_0_1"/>
<dbReference type="STRING" id="1858805.M5GG55"/>
<feature type="domain" description="J" evidence="2">
    <location>
        <begin position="33"/>
        <end position="97"/>
    </location>
</feature>
<dbReference type="SUPFAM" id="SSF46565">
    <property type="entry name" value="Chaperone J-domain"/>
    <property type="match status" value="1"/>
</dbReference>
<dbReference type="PANTHER" id="PTHR46620">
    <property type="entry name" value="J DOMAIN-CONTAINING PROTEIN SPF31"/>
    <property type="match status" value="1"/>
</dbReference>
<name>M5GG55_DACPD</name>
<dbReference type="RefSeq" id="XP_040631792.1">
    <property type="nucleotide sequence ID" value="XM_040771013.1"/>
</dbReference>
<accession>M5GG55</accession>
<feature type="region of interest" description="Disordered" evidence="1">
    <location>
        <begin position="168"/>
        <end position="212"/>
    </location>
</feature>
<sequence>MTEDELDKLLKQEESAFSKELEVERILKAFKLNPYDILDIDYTATAGDIKKRYRQLSLFIHPDKTPHPRAPDAFDLLKKAESDLSNGEKREELDAVISAARVQVLKQHSLPTSITDFDDERIKEKGLKFRDLVRAKSKELLVEEELRRRRAVKMNLANEGLEAKKKEEEIATKKRKADDDVKWEQNREHRVDSWRAFQQGPKKKKKKTNVLG</sequence>
<dbReference type="InterPro" id="IPR036869">
    <property type="entry name" value="J_dom_sf"/>
</dbReference>
<protein>
    <submittedName>
        <fullName evidence="3">DnaJ-domain-containing protein</fullName>
    </submittedName>
</protein>
<dbReference type="GeneID" id="63686075"/>
<dbReference type="AlphaFoldDB" id="M5GG55"/>